<evidence type="ECO:0000313" key="2">
    <source>
        <dbReference type="EMBL" id="KAJ1913923.1"/>
    </source>
</evidence>
<feature type="region of interest" description="Disordered" evidence="1">
    <location>
        <begin position="27"/>
        <end position="87"/>
    </location>
</feature>
<gene>
    <name evidence="2" type="ORF">H4219_005003</name>
</gene>
<dbReference type="EMBL" id="JANBPU010000230">
    <property type="protein sequence ID" value="KAJ1913923.1"/>
    <property type="molecule type" value="Genomic_DNA"/>
</dbReference>
<proteinExistence type="predicted"/>
<reference evidence="2" key="1">
    <citation type="submission" date="2022-07" db="EMBL/GenBank/DDBJ databases">
        <title>Phylogenomic reconstructions and comparative analyses of Kickxellomycotina fungi.</title>
        <authorList>
            <person name="Reynolds N.K."/>
            <person name="Stajich J.E."/>
            <person name="Barry K."/>
            <person name="Grigoriev I.V."/>
            <person name="Crous P."/>
            <person name="Smith M.E."/>
        </authorList>
    </citation>
    <scope>NUCLEOTIDE SEQUENCE</scope>
    <source>
        <strain evidence="2">NBRC 100468</strain>
    </source>
</reference>
<evidence type="ECO:0000256" key="1">
    <source>
        <dbReference type="SAM" id="MobiDB-lite"/>
    </source>
</evidence>
<keyword evidence="3" id="KW-1185">Reference proteome</keyword>
<comment type="caution">
    <text evidence="2">The sequence shown here is derived from an EMBL/GenBank/DDBJ whole genome shotgun (WGS) entry which is preliminary data.</text>
</comment>
<name>A0A9W7ZXU7_9FUNG</name>
<sequence length="531" mass="59218">MKKSTATTTTPRRSSDQSIELVMTNVQNSDIPAVSSPSSQEQSHPVAICPTETTITTQSKQKDLDSKAVATGNTFYDPESPCASPVPTHRQIPMPLSFGDIKIFENDQNKADDDSDKNDDREYDDEVPPLDETPSSDRTFHQPQAEAIQRSISLPIQPSIPMNESPGGLIPLPTFVPSISQGIHGGFFNYSPPMPNSLVLGNHVHRPSRSAPIGFPFPGSGGLGQLPPLMPSHKKPMTRPVIEIPEQVQIEVCGVGIIGFRTRQFARYLAENESLNRFFGGSSDAEAAVSATFIYDLKNKPPNLLDMFFKLDDNASGYCEIEMAYQDQYKVYNAFVNACMNDLEYPQQTKRDVYDSIDRIPSSSLSKIKPTYYSIMICKNSNHHDCDFSNDDNFDDDEVLFSPTMCSHEYFYFLAHVLYLSAYCSDSSPKRLYGQLRELCAQAKNAHCQHNICFDMLMGFKWICPYCRDSLSPNATAAGVNKMEKTGMPLQMCQFCNRAIFDCKVFQNELDDGDHDSGLPIELPALLMKTS</sequence>
<protein>
    <submittedName>
        <fullName evidence="2">Uncharacterized protein</fullName>
    </submittedName>
</protein>
<feature type="region of interest" description="Disordered" evidence="1">
    <location>
        <begin position="99"/>
        <end position="142"/>
    </location>
</feature>
<feature type="compositionally biased region" description="Basic and acidic residues" evidence="1">
    <location>
        <begin position="102"/>
        <end position="112"/>
    </location>
</feature>
<accession>A0A9W7ZXU7</accession>
<evidence type="ECO:0000313" key="3">
    <source>
        <dbReference type="Proteomes" id="UP001150538"/>
    </source>
</evidence>
<feature type="compositionally biased region" description="Polar residues" evidence="1">
    <location>
        <begin position="27"/>
        <end position="43"/>
    </location>
</feature>
<organism evidence="2 3">
    <name type="scientific">Mycoemilia scoparia</name>
    <dbReference type="NCBI Taxonomy" id="417184"/>
    <lineage>
        <taxon>Eukaryota</taxon>
        <taxon>Fungi</taxon>
        <taxon>Fungi incertae sedis</taxon>
        <taxon>Zoopagomycota</taxon>
        <taxon>Kickxellomycotina</taxon>
        <taxon>Kickxellomycetes</taxon>
        <taxon>Kickxellales</taxon>
        <taxon>Kickxellaceae</taxon>
        <taxon>Mycoemilia</taxon>
    </lineage>
</organism>
<dbReference type="Proteomes" id="UP001150538">
    <property type="component" value="Unassembled WGS sequence"/>
</dbReference>
<dbReference type="AlphaFoldDB" id="A0A9W7ZXU7"/>
<feature type="compositionally biased region" description="Acidic residues" evidence="1">
    <location>
        <begin position="113"/>
        <end position="129"/>
    </location>
</feature>